<evidence type="ECO:0000256" key="1">
    <source>
        <dbReference type="SAM" id="SignalP"/>
    </source>
</evidence>
<gene>
    <name evidence="2" type="ORF">P775_15575</name>
</gene>
<comment type="caution">
    <text evidence="2">The sequence shown here is derived from an EMBL/GenBank/DDBJ whole genome shotgun (WGS) entry which is preliminary data.</text>
</comment>
<protein>
    <recommendedName>
        <fullName evidence="4">CopL family metal-binding regulatory protein</fullName>
    </recommendedName>
</protein>
<feature type="chain" id="PRO_5013856363" description="CopL family metal-binding regulatory protein" evidence="1">
    <location>
        <begin position="34"/>
        <end position="137"/>
    </location>
</feature>
<name>A0A2G8RCA5_9RHOB</name>
<evidence type="ECO:0008006" key="4">
    <source>
        <dbReference type="Google" id="ProtNLM"/>
    </source>
</evidence>
<proteinExistence type="predicted"/>
<accession>A0A2G8RCA5</accession>
<evidence type="ECO:0000313" key="2">
    <source>
        <dbReference type="EMBL" id="PIL19206.1"/>
    </source>
</evidence>
<keyword evidence="3" id="KW-1185">Reference proteome</keyword>
<evidence type="ECO:0000313" key="3">
    <source>
        <dbReference type="Proteomes" id="UP000231259"/>
    </source>
</evidence>
<keyword evidence="1" id="KW-0732">Signal</keyword>
<dbReference type="Proteomes" id="UP000231259">
    <property type="component" value="Unassembled WGS sequence"/>
</dbReference>
<dbReference type="AlphaFoldDB" id="A0A2G8RCA5"/>
<reference evidence="2 3" key="1">
    <citation type="submission" date="2013-09" db="EMBL/GenBank/DDBJ databases">
        <title>Genome sequencing of Phaeobacter antarcticus sp. nov. SM1211.</title>
        <authorList>
            <person name="Zhang X.-Y."/>
            <person name="Liu C."/>
            <person name="Chen X.-L."/>
            <person name="Xie B.-B."/>
            <person name="Qin Q.-L."/>
            <person name="Rong J.-C."/>
            <person name="Zhang Y.-Z."/>
        </authorList>
    </citation>
    <scope>NUCLEOTIDE SEQUENCE [LARGE SCALE GENOMIC DNA]</scope>
    <source>
        <strain evidence="2 3">SM1211</strain>
    </source>
</reference>
<organism evidence="2 3">
    <name type="scientific">Puniceibacterium antarcticum</name>
    <dbReference type="NCBI Taxonomy" id="1206336"/>
    <lineage>
        <taxon>Bacteria</taxon>
        <taxon>Pseudomonadati</taxon>
        <taxon>Pseudomonadota</taxon>
        <taxon>Alphaproteobacteria</taxon>
        <taxon>Rhodobacterales</taxon>
        <taxon>Paracoccaceae</taxon>
        <taxon>Puniceibacterium</taxon>
    </lineage>
</organism>
<sequence>MKQRPALFRVLQALSCLAFALALVLSPPSSAHAHEAMHGVSAQGVSAHETVAGADMQADDGHAHDHAQAQHCAASSDAAETSAGAGQCCNGICLSVVLADTVRLPVSTETFAHQQISTVRLIAFDPVGVLRPPKHLI</sequence>
<feature type="signal peptide" evidence="1">
    <location>
        <begin position="1"/>
        <end position="33"/>
    </location>
</feature>
<dbReference type="EMBL" id="AWWI01000106">
    <property type="protein sequence ID" value="PIL19206.1"/>
    <property type="molecule type" value="Genomic_DNA"/>
</dbReference>